<reference evidence="4" key="1">
    <citation type="submission" date="2019-02" db="EMBL/GenBank/DDBJ databases">
        <authorList>
            <person name="Gruber-Vodicka R. H."/>
            <person name="Seah K. B. B."/>
        </authorList>
    </citation>
    <scope>NUCLEOTIDE SEQUENCE</scope>
    <source>
        <strain evidence="4">BECK_DK161</strain>
        <strain evidence="5">BECK_DK47</strain>
    </source>
</reference>
<organism evidence="4">
    <name type="scientific">Candidatus Kentrum sp. DK</name>
    <dbReference type="NCBI Taxonomy" id="2126562"/>
    <lineage>
        <taxon>Bacteria</taxon>
        <taxon>Pseudomonadati</taxon>
        <taxon>Pseudomonadota</taxon>
        <taxon>Gammaproteobacteria</taxon>
        <taxon>Candidatus Kentrum</taxon>
    </lineage>
</organism>
<evidence type="ECO:0000256" key="1">
    <source>
        <dbReference type="SAM" id="MobiDB-lite"/>
    </source>
</evidence>
<keyword evidence="2" id="KW-0472">Membrane</keyword>
<dbReference type="EMBL" id="CAADEY010000079">
    <property type="protein sequence ID" value="VFJ60197.1"/>
    <property type="molecule type" value="Genomic_DNA"/>
</dbReference>
<feature type="transmembrane region" description="Helical" evidence="2">
    <location>
        <begin position="79"/>
        <end position="97"/>
    </location>
</feature>
<feature type="region of interest" description="Disordered" evidence="1">
    <location>
        <begin position="33"/>
        <end position="55"/>
    </location>
</feature>
<accession>A0A450T140</accession>
<evidence type="ECO:0000259" key="3">
    <source>
        <dbReference type="Pfam" id="PF14326"/>
    </source>
</evidence>
<evidence type="ECO:0000313" key="4">
    <source>
        <dbReference type="EMBL" id="VFJ60197.1"/>
    </source>
</evidence>
<gene>
    <name evidence="5" type="ORF">BECKDK2373B_GA0170837_11007</name>
    <name evidence="4" type="ORF">BECKDK2373C_GA0170839_10793</name>
</gene>
<protein>
    <recommendedName>
        <fullName evidence="3">DUF4384 domain-containing protein</fullName>
    </recommendedName>
</protein>
<keyword evidence="2" id="KW-0812">Transmembrane</keyword>
<sequence>MAQNTNITGNENDTTAAGRDINVAGGDIVIIHPPSPIRSDKNEPDSEPSSPKSEHNTLYGISRAFLTTLFFGKSGGKKAIIIFIVIVPITLLAWYSATYRPWPASDCPYAAANIGQAQECWEPIPLIPKVKCRYYRNGAYTLWKDCSENLMIGDKIRFVIQAPRDGWLYAWYEDAAKNALRDIVPDQTRRKLKAGETLIIPKNDDSFEFDGKMPQENFCFLFAKNPIADVTLASDVSLFRSGFRNILWSLDACRTVNLSDSR</sequence>
<name>A0A450T140_9GAMM</name>
<dbReference type="InterPro" id="IPR025493">
    <property type="entry name" value="DUF4384"/>
</dbReference>
<dbReference type="EMBL" id="CAADEX010000100">
    <property type="protein sequence ID" value="VFJ61312.1"/>
    <property type="molecule type" value="Genomic_DNA"/>
</dbReference>
<dbReference type="AlphaFoldDB" id="A0A450T140"/>
<evidence type="ECO:0000313" key="5">
    <source>
        <dbReference type="EMBL" id="VFJ61312.1"/>
    </source>
</evidence>
<proteinExistence type="predicted"/>
<feature type="domain" description="DUF4384" evidence="3">
    <location>
        <begin position="151"/>
        <end position="214"/>
    </location>
</feature>
<dbReference type="Pfam" id="PF14326">
    <property type="entry name" value="DUF4384"/>
    <property type="match status" value="1"/>
</dbReference>
<keyword evidence="2" id="KW-1133">Transmembrane helix</keyword>
<evidence type="ECO:0000256" key="2">
    <source>
        <dbReference type="SAM" id="Phobius"/>
    </source>
</evidence>